<dbReference type="GO" id="GO:0046657">
    <property type="term" value="P:folic acid catabolic process"/>
    <property type="evidence" value="ECO:0007669"/>
    <property type="project" value="TreeGrafter"/>
</dbReference>
<dbReference type="GO" id="GO:0071713">
    <property type="term" value="F:para-aminobenzoyl-glutamate hydrolase activity"/>
    <property type="evidence" value="ECO:0007669"/>
    <property type="project" value="TreeGrafter"/>
</dbReference>
<organism evidence="1 2">
    <name type="scientific">Candidatus Desulfolinea nitratireducens</name>
    <dbReference type="NCBI Taxonomy" id="2841698"/>
    <lineage>
        <taxon>Bacteria</taxon>
        <taxon>Bacillati</taxon>
        <taxon>Chloroflexota</taxon>
        <taxon>Anaerolineae</taxon>
        <taxon>Anaerolineales</taxon>
        <taxon>Anaerolineales incertae sedis</taxon>
        <taxon>Candidatus Desulfolinea</taxon>
    </lineage>
</organism>
<protein>
    <recommendedName>
        <fullName evidence="3">Amidohydrolase</fullName>
    </recommendedName>
</protein>
<name>A0A8J6TFI9_9CHLR</name>
<dbReference type="SUPFAM" id="SSF53187">
    <property type="entry name" value="Zn-dependent exopeptidases"/>
    <property type="match status" value="1"/>
</dbReference>
<dbReference type="InterPro" id="IPR052030">
    <property type="entry name" value="Peptidase_M20/M20A_hydrolases"/>
</dbReference>
<dbReference type="Gene3D" id="3.40.630.10">
    <property type="entry name" value="Zn peptidases"/>
    <property type="match status" value="1"/>
</dbReference>
<evidence type="ECO:0008006" key="3">
    <source>
        <dbReference type="Google" id="ProtNLM"/>
    </source>
</evidence>
<accession>A0A8J6TFI9</accession>
<dbReference type="PANTHER" id="PTHR30575">
    <property type="entry name" value="PEPTIDASE M20"/>
    <property type="match status" value="1"/>
</dbReference>
<evidence type="ECO:0000313" key="1">
    <source>
        <dbReference type="EMBL" id="MBC8336491.1"/>
    </source>
</evidence>
<evidence type="ECO:0000313" key="2">
    <source>
        <dbReference type="Proteomes" id="UP000614469"/>
    </source>
</evidence>
<dbReference type="PANTHER" id="PTHR30575:SF0">
    <property type="entry name" value="XAA-ARG DIPEPTIDASE"/>
    <property type="match status" value="1"/>
</dbReference>
<dbReference type="GO" id="GO:0005737">
    <property type="term" value="C:cytoplasm"/>
    <property type="evidence" value="ECO:0007669"/>
    <property type="project" value="TreeGrafter"/>
</dbReference>
<reference evidence="1 2" key="1">
    <citation type="submission" date="2020-08" db="EMBL/GenBank/DDBJ databases">
        <title>Bridging the membrane lipid divide: bacteria of the FCB group superphylum have the potential to synthesize archaeal ether lipids.</title>
        <authorList>
            <person name="Villanueva L."/>
            <person name="Von Meijenfeldt F.A.B."/>
            <person name="Westbye A.B."/>
            <person name="Yadav S."/>
            <person name="Hopmans E.C."/>
            <person name="Dutilh B.E."/>
            <person name="Sinninghe Damste J.S."/>
        </authorList>
    </citation>
    <scope>NUCLEOTIDE SEQUENCE [LARGE SCALE GENOMIC DNA]</scope>
    <source>
        <strain evidence="1">NIOZ-UU36</strain>
    </source>
</reference>
<proteinExistence type="predicted"/>
<sequence length="78" mass="8691">MDTAERLKEKLQDNVSSIEDKIVETAKYIHDNPEIGYEEHKACEILASELEKNGFKLTRGVAGLPTAFKAVLKGKAKM</sequence>
<dbReference type="GO" id="GO:0016805">
    <property type="term" value="F:dipeptidase activity"/>
    <property type="evidence" value="ECO:0007669"/>
    <property type="project" value="TreeGrafter"/>
</dbReference>
<comment type="caution">
    <text evidence="1">The sequence shown here is derived from an EMBL/GenBank/DDBJ whole genome shotgun (WGS) entry which is preliminary data.</text>
</comment>
<dbReference type="Proteomes" id="UP000614469">
    <property type="component" value="Unassembled WGS sequence"/>
</dbReference>
<dbReference type="EMBL" id="JACNJN010000166">
    <property type="protein sequence ID" value="MBC8336491.1"/>
    <property type="molecule type" value="Genomic_DNA"/>
</dbReference>
<gene>
    <name evidence="1" type="ORF">H8E29_14595</name>
</gene>
<dbReference type="AlphaFoldDB" id="A0A8J6TFI9"/>